<dbReference type="InterPro" id="IPR003370">
    <property type="entry name" value="Chromate_transpt"/>
</dbReference>
<dbReference type="Proteomes" id="UP001305702">
    <property type="component" value="Chromosome"/>
</dbReference>
<gene>
    <name evidence="8" type="ORF">MJA45_24310</name>
</gene>
<dbReference type="KEGG" id="paun:MJA45_24310"/>
<accession>A0AA96RH32</accession>
<evidence type="ECO:0000256" key="3">
    <source>
        <dbReference type="ARBA" id="ARBA00022475"/>
    </source>
</evidence>
<dbReference type="EMBL" id="CP130318">
    <property type="protein sequence ID" value="WNQ10709.1"/>
    <property type="molecule type" value="Genomic_DNA"/>
</dbReference>
<evidence type="ECO:0000256" key="4">
    <source>
        <dbReference type="ARBA" id="ARBA00022692"/>
    </source>
</evidence>
<keyword evidence="4 7" id="KW-0812">Transmembrane</keyword>
<dbReference type="AlphaFoldDB" id="A0AA96RH32"/>
<reference evidence="8 9" key="1">
    <citation type="submission" date="2022-02" db="EMBL/GenBank/DDBJ databases">
        <title>Paenibacillus sp. MBLB1776 Whole Genome Shotgun Sequencing.</title>
        <authorList>
            <person name="Hwang C.Y."/>
            <person name="Cho E.-S."/>
            <person name="Seo M.-J."/>
        </authorList>
    </citation>
    <scope>NUCLEOTIDE SEQUENCE [LARGE SCALE GENOMIC DNA]</scope>
    <source>
        <strain evidence="8 9">MBLB1776</strain>
    </source>
</reference>
<name>A0AA96RH32_9BACL</name>
<evidence type="ECO:0000256" key="5">
    <source>
        <dbReference type="ARBA" id="ARBA00022989"/>
    </source>
</evidence>
<comment type="subcellular location">
    <subcellularLocation>
        <location evidence="1">Cell membrane</location>
        <topology evidence="1">Multi-pass membrane protein</topology>
    </subcellularLocation>
</comment>
<evidence type="ECO:0000313" key="8">
    <source>
        <dbReference type="EMBL" id="WNQ10709.1"/>
    </source>
</evidence>
<dbReference type="GO" id="GO:0015109">
    <property type="term" value="F:chromate transmembrane transporter activity"/>
    <property type="evidence" value="ECO:0007669"/>
    <property type="project" value="InterPro"/>
</dbReference>
<dbReference type="InterPro" id="IPR052518">
    <property type="entry name" value="CHR_Transporter"/>
</dbReference>
<dbReference type="PANTHER" id="PTHR43663">
    <property type="entry name" value="CHROMATE TRANSPORT PROTEIN-RELATED"/>
    <property type="match status" value="1"/>
</dbReference>
<sequence>MNDSYPALTAAMVRTGVLGFGGGPSTVPLFRHEAVTRYQWMTNEEFAEVLAIANALPGPIATKLAAYMGYRLRGTAGAALGVIAHILPTCAAMVILYSFISFFQSSPVVSGMIAAAVPVVAVMLGQMAYEFGEKAAKGLGLYAALAWGIVALLLLAVIQVHPAAVIVLFLLYGSVHHKVMDKWRARKRPAEGGSDS</sequence>
<dbReference type="Pfam" id="PF02417">
    <property type="entry name" value="Chromate_transp"/>
    <property type="match status" value="1"/>
</dbReference>
<proteinExistence type="inferred from homology"/>
<feature type="transmembrane region" description="Helical" evidence="7">
    <location>
        <begin position="78"/>
        <end position="102"/>
    </location>
</feature>
<keyword evidence="6 7" id="KW-0472">Membrane</keyword>
<protein>
    <submittedName>
        <fullName evidence="8">Chromate transporter</fullName>
    </submittedName>
</protein>
<dbReference type="RefSeq" id="WP_315604483.1">
    <property type="nucleotide sequence ID" value="NZ_CP130318.1"/>
</dbReference>
<comment type="similarity">
    <text evidence="2">Belongs to the chromate ion transporter (CHR) (TC 2.A.51) family.</text>
</comment>
<evidence type="ECO:0000313" key="9">
    <source>
        <dbReference type="Proteomes" id="UP001305702"/>
    </source>
</evidence>
<dbReference type="PANTHER" id="PTHR43663:SF1">
    <property type="entry name" value="CHROMATE TRANSPORTER"/>
    <property type="match status" value="1"/>
</dbReference>
<keyword evidence="9" id="KW-1185">Reference proteome</keyword>
<evidence type="ECO:0000256" key="6">
    <source>
        <dbReference type="ARBA" id="ARBA00023136"/>
    </source>
</evidence>
<feature type="transmembrane region" description="Helical" evidence="7">
    <location>
        <begin position="163"/>
        <end position="180"/>
    </location>
</feature>
<keyword evidence="5 7" id="KW-1133">Transmembrane helix</keyword>
<dbReference type="GO" id="GO:0005886">
    <property type="term" value="C:plasma membrane"/>
    <property type="evidence" value="ECO:0007669"/>
    <property type="project" value="UniProtKB-SubCell"/>
</dbReference>
<keyword evidence="3" id="KW-1003">Cell membrane</keyword>
<evidence type="ECO:0000256" key="2">
    <source>
        <dbReference type="ARBA" id="ARBA00005262"/>
    </source>
</evidence>
<evidence type="ECO:0000256" key="7">
    <source>
        <dbReference type="SAM" id="Phobius"/>
    </source>
</evidence>
<organism evidence="8 9">
    <name type="scientific">Paenibacillus aurantius</name>
    <dbReference type="NCBI Taxonomy" id="2918900"/>
    <lineage>
        <taxon>Bacteria</taxon>
        <taxon>Bacillati</taxon>
        <taxon>Bacillota</taxon>
        <taxon>Bacilli</taxon>
        <taxon>Bacillales</taxon>
        <taxon>Paenibacillaceae</taxon>
        <taxon>Paenibacillus</taxon>
    </lineage>
</organism>
<feature type="transmembrane region" description="Helical" evidence="7">
    <location>
        <begin position="108"/>
        <end position="127"/>
    </location>
</feature>
<evidence type="ECO:0000256" key="1">
    <source>
        <dbReference type="ARBA" id="ARBA00004651"/>
    </source>
</evidence>